<evidence type="ECO:0000256" key="1">
    <source>
        <dbReference type="SAM" id="MobiDB-lite"/>
    </source>
</evidence>
<protein>
    <submittedName>
        <fullName evidence="2">Uncharacterized protein</fullName>
    </submittedName>
</protein>
<evidence type="ECO:0000313" key="3">
    <source>
        <dbReference type="Proteomes" id="UP001234178"/>
    </source>
</evidence>
<keyword evidence="3" id="KW-1185">Reference proteome</keyword>
<sequence length="84" mass="9875">MLDRYGTYQSPTPSTHKLNGTEPEQSEENRGFGWVKMTSVQKKQLMSELKTTLVDKIIKLENELNESNECKEEYKKESERYKTL</sequence>
<comment type="caution">
    <text evidence="2">The sequence shown here is derived from an EMBL/GenBank/DDBJ whole genome shotgun (WGS) entry which is preliminary data.</text>
</comment>
<name>A0ABQ9Z0Y2_9CRUS</name>
<organism evidence="2 3">
    <name type="scientific">Daphnia magna</name>
    <dbReference type="NCBI Taxonomy" id="35525"/>
    <lineage>
        <taxon>Eukaryota</taxon>
        <taxon>Metazoa</taxon>
        <taxon>Ecdysozoa</taxon>
        <taxon>Arthropoda</taxon>
        <taxon>Crustacea</taxon>
        <taxon>Branchiopoda</taxon>
        <taxon>Diplostraca</taxon>
        <taxon>Cladocera</taxon>
        <taxon>Anomopoda</taxon>
        <taxon>Daphniidae</taxon>
        <taxon>Daphnia</taxon>
    </lineage>
</organism>
<reference evidence="2 3" key="1">
    <citation type="journal article" date="2023" name="Nucleic Acids Res.">
        <title>The hologenome of Daphnia magna reveals possible DNA methylation and microbiome-mediated evolution of the host genome.</title>
        <authorList>
            <person name="Chaturvedi A."/>
            <person name="Li X."/>
            <person name="Dhandapani V."/>
            <person name="Marshall H."/>
            <person name="Kissane S."/>
            <person name="Cuenca-Cambronero M."/>
            <person name="Asole G."/>
            <person name="Calvet F."/>
            <person name="Ruiz-Romero M."/>
            <person name="Marangio P."/>
            <person name="Guigo R."/>
            <person name="Rago D."/>
            <person name="Mirbahai L."/>
            <person name="Eastwood N."/>
            <person name="Colbourne J.K."/>
            <person name="Zhou J."/>
            <person name="Mallon E."/>
            <person name="Orsini L."/>
        </authorList>
    </citation>
    <scope>NUCLEOTIDE SEQUENCE [LARGE SCALE GENOMIC DNA]</scope>
    <source>
        <strain evidence="2">LRV0_1</strain>
    </source>
</reference>
<proteinExistence type="predicted"/>
<accession>A0ABQ9Z0Y2</accession>
<feature type="region of interest" description="Disordered" evidence="1">
    <location>
        <begin position="1"/>
        <end position="30"/>
    </location>
</feature>
<gene>
    <name evidence="2" type="ORF">OUZ56_011694</name>
</gene>
<dbReference type="EMBL" id="JAOYFB010000002">
    <property type="protein sequence ID" value="KAK4006539.1"/>
    <property type="molecule type" value="Genomic_DNA"/>
</dbReference>
<evidence type="ECO:0000313" key="2">
    <source>
        <dbReference type="EMBL" id="KAK4006539.1"/>
    </source>
</evidence>
<feature type="compositionally biased region" description="Polar residues" evidence="1">
    <location>
        <begin position="7"/>
        <end position="18"/>
    </location>
</feature>
<dbReference type="Proteomes" id="UP001234178">
    <property type="component" value="Unassembled WGS sequence"/>
</dbReference>